<keyword evidence="1" id="KW-0808">Transferase</keyword>
<dbReference type="GO" id="GO:0003887">
    <property type="term" value="F:DNA-directed DNA polymerase activity"/>
    <property type="evidence" value="ECO:0007669"/>
    <property type="project" value="UniProtKB-KW"/>
</dbReference>
<dbReference type="PANTHER" id="PTHR34388">
    <property type="entry name" value="DNA POLYMERASE III SUBUNIT DELTA"/>
    <property type="match status" value="1"/>
</dbReference>
<name>A0A1X7IU45_9BACT</name>
<dbReference type="Gene3D" id="1.20.272.10">
    <property type="match status" value="1"/>
</dbReference>
<dbReference type="GO" id="GO:0003677">
    <property type="term" value="F:DNA binding"/>
    <property type="evidence" value="ECO:0007669"/>
    <property type="project" value="InterPro"/>
</dbReference>
<organism evidence="5 6">
    <name type="scientific">Dethiosulfovibrio salsuginis</name>
    <dbReference type="NCBI Taxonomy" id="561720"/>
    <lineage>
        <taxon>Bacteria</taxon>
        <taxon>Thermotogati</taxon>
        <taxon>Synergistota</taxon>
        <taxon>Synergistia</taxon>
        <taxon>Synergistales</taxon>
        <taxon>Dethiosulfovibrionaceae</taxon>
        <taxon>Dethiosulfovibrio</taxon>
    </lineage>
</organism>
<dbReference type="GO" id="GO:0009360">
    <property type="term" value="C:DNA polymerase III complex"/>
    <property type="evidence" value="ECO:0007669"/>
    <property type="project" value="TreeGrafter"/>
</dbReference>
<keyword evidence="3" id="KW-0235">DNA replication</keyword>
<dbReference type="Proteomes" id="UP000193355">
    <property type="component" value="Unassembled WGS sequence"/>
</dbReference>
<evidence type="ECO:0000256" key="1">
    <source>
        <dbReference type="ARBA" id="ARBA00022679"/>
    </source>
</evidence>
<dbReference type="EMBL" id="FXBB01000005">
    <property type="protein sequence ID" value="SMG18350.1"/>
    <property type="molecule type" value="Genomic_DNA"/>
</dbReference>
<dbReference type="PANTHER" id="PTHR34388:SF1">
    <property type="entry name" value="DNA POLYMERASE III SUBUNIT DELTA"/>
    <property type="match status" value="1"/>
</dbReference>
<keyword evidence="2" id="KW-0548">Nucleotidyltransferase</keyword>
<proteinExistence type="predicted"/>
<evidence type="ECO:0000256" key="2">
    <source>
        <dbReference type="ARBA" id="ARBA00022695"/>
    </source>
</evidence>
<dbReference type="STRING" id="561720.SAMN06275492_10515"/>
<evidence type="ECO:0000313" key="6">
    <source>
        <dbReference type="Proteomes" id="UP000193355"/>
    </source>
</evidence>
<accession>A0A1X7IU45</accession>
<evidence type="ECO:0000313" key="5">
    <source>
        <dbReference type="EMBL" id="SMG18350.1"/>
    </source>
</evidence>
<protein>
    <submittedName>
        <fullName evidence="5">DNA polymerase III, delta subunit</fullName>
    </submittedName>
</protein>
<reference evidence="6" key="1">
    <citation type="submission" date="2017-04" db="EMBL/GenBank/DDBJ databases">
        <authorList>
            <person name="Varghese N."/>
            <person name="Submissions S."/>
        </authorList>
    </citation>
    <scope>NUCLEOTIDE SEQUENCE [LARGE SCALE GENOMIC DNA]</scope>
    <source>
        <strain evidence="6">USBA 82</strain>
    </source>
</reference>
<evidence type="ECO:0000256" key="4">
    <source>
        <dbReference type="ARBA" id="ARBA00022932"/>
    </source>
</evidence>
<keyword evidence="4" id="KW-0239">DNA-directed DNA polymerase</keyword>
<dbReference type="InterPro" id="IPR005790">
    <property type="entry name" value="DNA_polIII_delta"/>
</dbReference>
<sequence>MPHLVIVSAAESSQRRLLSEAVSECRSQGYEVREGQSWDSWSELMSDSMATGLFSSKVARILEDPTSLGSFPSASIDVLEGPDSDVRLILVYRGNHKKFLGKEVVAKSSLMEAEVVPFWPSKRVSWLIGKARSSGIDLSHEGASTMVEWLDDGEELLSVLATLGEVADGATVDLGLVKEMVLNQQGRGMLTLLDGFCSRRAGLCIQGLRELEDAGELIPVLAALHKRIRFAFYLKKYGKDGGFERALGMTQYQARQAWEGAGLYDLSELVALMAEVVGLSMAERTGAGEGWIGLERLLLPRL</sequence>
<dbReference type="GO" id="GO:0006261">
    <property type="term" value="P:DNA-templated DNA replication"/>
    <property type="evidence" value="ECO:0007669"/>
    <property type="project" value="TreeGrafter"/>
</dbReference>
<evidence type="ECO:0000256" key="3">
    <source>
        <dbReference type="ARBA" id="ARBA00022705"/>
    </source>
</evidence>
<keyword evidence="6" id="KW-1185">Reference proteome</keyword>
<dbReference type="AlphaFoldDB" id="A0A1X7IU45"/>
<gene>
    <name evidence="5" type="ORF">SAMN06275492_10515</name>
</gene>